<evidence type="ECO:0000313" key="7">
    <source>
        <dbReference type="EMBL" id="MBE1492244.1"/>
    </source>
</evidence>
<name>A0A927MD17_9ACTN</name>
<dbReference type="RefSeq" id="WP_192771183.1">
    <property type="nucleotide sequence ID" value="NZ_JADBEB010000001.1"/>
</dbReference>
<dbReference type="GO" id="GO:0003700">
    <property type="term" value="F:DNA-binding transcription factor activity"/>
    <property type="evidence" value="ECO:0007669"/>
    <property type="project" value="TreeGrafter"/>
</dbReference>
<feature type="compositionally biased region" description="Low complexity" evidence="5">
    <location>
        <begin position="205"/>
        <end position="215"/>
    </location>
</feature>
<dbReference type="PANTHER" id="PTHR30055:SF148">
    <property type="entry name" value="TETR-FAMILY TRANSCRIPTIONAL REGULATOR"/>
    <property type="match status" value="1"/>
</dbReference>
<evidence type="ECO:0000256" key="1">
    <source>
        <dbReference type="ARBA" id="ARBA00023015"/>
    </source>
</evidence>
<feature type="domain" description="HTH tetR-type" evidence="6">
    <location>
        <begin position="19"/>
        <end position="79"/>
    </location>
</feature>
<dbReference type="GO" id="GO:0000976">
    <property type="term" value="F:transcription cis-regulatory region binding"/>
    <property type="evidence" value="ECO:0007669"/>
    <property type="project" value="TreeGrafter"/>
</dbReference>
<dbReference type="SUPFAM" id="SSF48498">
    <property type="entry name" value="Tetracyclin repressor-like, C-terminal domain"/>
    <property type="match status" value="1"/>
</dbReference>
<evidence type="ECO:0000313" key="8">
    <source>
        <dbReference type="Proteomes" id="UP000649753"/>
    </source>
</evidence>
<feature type="DNA-binding region" description="H-T-H motif" evidence="4">
    <location>
        <begin position="42"/>
        <end position="61"/>
    </location>
</feature>
<dbReference type="InterPro" id="IPR050109">
    <property type="entry name" value="HTH-type_TetR-like_transc_reg"/>
</dbReference>
<evidence type="ECO:0000256" key="2">
    <source>
        <dbReference type="ARBA" id="ARBA00023125"/>
    </source>
</evidence>
<dbReference type="InterPro" id="IPR036271">
    <property type="entry name" value="Tet_transcr_reg_TetR-rel_C_sf"/>
</dbReference>
<organism evidence="7 8">
    <name type="scientific">Plantactinospora soyae</name>
    <dbReference type="NCBI Taxonomy" id="1544732"/>
    <lineage>
        <taxon>Bacteria</taxon>
        <taxon>Bacillati</taxon>
        <taxon>Actinomycetota</taxon>
        <taxon>Actinomycetes</taxon>
        <taxon>Micromonosporales</taxon>
        <taxon>Micromonosporaceae</taxon>
        <taxon>Plantactinospora</taxon>
    </lineage>
</organism>
<evidence type="ECO:0000256" key="3">
    <source>
        <dbReference type="ARBA" id="ARBA00023163"/>
    </source>
</evidence>
<dbReference type="SUPFAM" id="SSF46689">
    <property type="entry name" value="Homeodomain-like"/>
    <property type="match status" value="1"/>
</dbReference>
<sequence>MAADVPARSRPPATRRRGTELEQAILRAAADELVDGGYRDLTMDAVARRAGTNKNAIYRRWPSRAALSVAAYRQLVDSDLRPSDTGDLRNDVLDLLGRLNSDAASPRGKILHSLLASVADDPALLAELHEQTADANVGTWLTILGRAVARGEARPEALHPRVATVAINLLRNEYLTRGIKKVPDATIVEIVDEVYLPLVERRGLPPTRTRPAPRAQVIGYGPAPGVG</sequence>
<dbReference type="Proteomes" id="UP000649753">
    <property type="component" value="Unassembled WGS sequence"/>
</dbReference>
<evidence type="ECO:0000256" key="5">
    <source>
        <dbReference type="SAM" id="MobiDB-lite"/>
    </source>
</evidence>
<evidence type="ECO:0000259" key="6">
    <source>
        <dbReference type="PROSITE" id="PS50977"/>
    </source>
</evidence>
<protein>
    <submittedName>
        <fullName evidence="7">AcrR family transcriptional regulator</fullName>
    </submittedName>
</protein>
<dbReference type="Pfam" id="PF16859">
    <property type="entry name" value="TetR_C_11"/>
    <property type="match status" value="1"/>
</dbReference>
<evidence type="ECO:0000256" key="4">
    <source>
        <dbReference type="PROSITE-ProRule" id="PRU00335"/>
    </source>
</evidence>
<dbReference type="AlphaFoldDB" id="A0A927MD17"/>
<keyword evidence="8" id="KW-1185">Reference proteome</keyword>
<dbReference type="PRINTS" id="PR00455">
    <property type="entry name" value="HTHTETR"/>
</dbReference>
<dbReference type="PROSITE" id="PS50977">
    <property type="entry name" value="HTH_TETR_2"/>
    <property type="match status" value="1"/>
</dbReference>
<comment type="caution">
    <text evidence="7">The sequence shown here is derived from an EMBL/GenBank/DDBJ whole genome shotgun (WGS) entry which is preliminary data.</text>
</comment>
<dbReference type="Gene3D" id="1.10.10.60">
    <property type="entry name" value="Homeodomain-like"/>
    <property type="match status" value="1"/>
</dbReference>
<keyword evidence="3" id="KW-0804">Transcription</keyword>
<dbReference type="EMBL" id="JADBEB010000001">
    <property type="protein sequence ID" value="MBE1492244.1"/>
    <property type="molecule type" value="Genomic_DNA"/>
</dbReference>
<accession>A0A927MD17</accession>
<reference evidence="7" key="1">
    <citation type="submission" date="2020-10" db="EMBL/GenBank/DDBJ databases">
        <title>Sequencing the genomes of 1000 actinobacteria strains.</title>
        <authorList>
            <person name="Klenk H.-P."/>
        </authorList>
    </citation>
    <scope>NUCLEOTIDE SEQUENCE</scope>
    <source>
        <strain evidence="7">DSM 46832</strain>
    </source>
</reference>
<proteinExistence type="predicted"/>
<keyword evidence="2 4" id="KW-0238">DNA-binding</keyword>
<dbReference type="InterPro" id="IPR009057">
    <property type="entry name" value="Homeodomain-like_sf"/>
</dbReference>
<dbReference type="InterPro" id="IPR011075">
    <property type="entry name" value="TetR_C"/>
</dbReference>
<dbReference type="Pfam" id="PF00440">
    <property type="entry name" value="TetR_N"/>
    <property type="match status" value="1"/>
</dbReference>
<feature type="region of interest" description="Disordered" evidence="5">
    <location>
        <begin position="203"/>
        <end position="227"/>
    </location>
</feature>
<gene>
    <name evidence="7" type="ORF">H4W31_007882</name>
</gene>
<dbReference type="Gene3D" id="1.10.357.10">
    <property type="entry name" value="Tetracycline Repressor, domain 2"/>
    <property type="match status" value="1"/>
</dbReference>
<keyword evidence="1" id="KW-0805">Transcription regulation</keyword>
<dbReference type="PANTHER" id="PTHR30055">
    <property type="entry name" value="HTH-TYPE TRANSCRIPTIONAL REGULATOR RUTR"/>
    <property type="match status" value="1"/>
</dbReference>
<dbReference type="InterPro" id="IPR001647">
    <property type="entry name" value="HTH_TetR"/>
</dbReference>